<dbReference type="EMBL" id="JBHTND010000021">
    <property type="protein sequence ID" value="MFD1302917.1"/>
    <property type="molecule type" value="Genomic_DNA"/>
</dbReference>
<keyword evidence="6" id="KW-1185">Reference proteome</keyword>
<keyword evidence="1 5" id="KW-0808">Transferase</keyword>
<keyword evidence="2 5" id="KW-0548">Nucleotidyltransferase</keyword>
<evidence type="ECO:0000256" key="2">
    <source>
        <dbReference type="ARBA" id="ARBA00022695"/>
    </source>
</evidence>
<dbReference type="InterPro" id="IPR049180">
    <property type="entry name" value="MdcG_C"/>
</dbReference>
<evidence type="ECO:0000313" key="6">
    <source>
        <dbReference type="Proteomes" id="UP001597176"/>
    </source>
</evidence>
<organism evidence="5 6">
    <name type="scientific">Methylobacterium marchantiae</name>
    <dbReference type="NCBI Taxonomy" id="600331"/>
    <lineage>
        <taxon>Bacteria</taxon>
        <taxon>Pseudomonadati</taxon>
        <taxon>Pseudomonadota</taxon>
        <taxon>Alphaproteobacteria</taxon>
        <taxon>Hyphomicrobiales</taxon>
        <taxon>Methylobacteriaceae</taxon>
        <taxon>Methylobacterium</taxon>
    </lineage>
</organism>
<evidence type="ECO:0000256" key="1">
    <source>
        <dbReference type="ARBA" id="ARBA00022679"/>
    </source>
</evidence>
<evidence type="ECO:0000259" key="4">
    <source>
        <dbReference type="Pfam" id="PF20866"/>
    </source>
</evidence>
<comment type="caution">
    <text evidence="5">The sequence shown here is derived from an EMBL/GenBank/DDBJ whole genome shotgun (WGS) entry which is preliminary data.</text>
</comment>
<dbReference type="Pfam" id="PF10620">
    <property type="entry name" value="MdcG"/>
    <property type="match status" value="1"/>
</dbReference>
<dbReference type="InterPro" id="IPR017557">
    <property type="entry name" value="Holo-ACP_synthase"/>
</dbReference>
<reference evidence="6" key="1">
    <citation type="journal article" date="2019" name="Int. J. Syst. Evol. Microbiol.">
        <title>The Global Catalogue of Microorganisms (GCM) 10K type strain sequencing project: providing services to taxonomists for standard genome sequencing and annotation.</title>
        <authorList>
            <consortium name="The Broad Institute Genomics Platform"/>
            <consortium name="The Broad Institute Genome Sequencing Center for Infectious Disease"/>
            <person name="Wu L."/>
            <person name="Ma J."/>
        </authorList>
    </citation>
    <scope>NUCLEOTIDE SEQUENCE [LARGE SCALE GENOMIC DNA]</scope>
    <source>
        <strain evidence="6">CCUG 56108</strain>
    </source>
</reference>
<dbReference type="RefSeq" id="WP_238205613.1">
    <property type="nucleotide sequence ID" value="NZ_JBHTND010000021.1"/>
</dbReference>
<sequence>MTDQEAAGLARHDLLRVDPEAWAACLAVRRDLDNVPHLADWARVGWPVIVRRRDHGESSDGIPVGLPLPPSAGKRRIGFTLSPAAVSRHPPVTLEQARETAPPAWRPSLEALLALGSEHGSVPRVFGSLLWQALTDLPYLGPGSDLDLLWLATGRVDRPFLQSLARIEAGATMRIDGDILLPDGTGINWRELLDAPADGTILCKARESLTLRPAGHFLSEASS</sequence>
<proteinExistence type="predicted"/>
<dbReference type="EC" id="2.7.7.66" evidence="5"/>
<dbReference type="GO" id="GO:0016779">
    <property type="term" value="F:nucleotidyltransferase activity"/>
    <property type="evidence" value="ECO:0007669"/>
    <property type="project" value="UniProtKB-KW"/>
</dbReference>
<evidence type="ECO:0000313" key="5">
    <source>
        <dbReference type="EMBL" id="MFD1302917.1"/>
    </source>
</evidence>
<dbReference type="Proteomes" id="UP001597176">
    <property type="component" value="Unassembled WGS sequence"/>
</dbReference>
<name>A0ABW3WZX8_9HYPH</name>
<feature type="domain" description="Phosphoribosyl-dephospho-CoA transferase MdcG N-terminal" evidence="4">
    <location>
        <begin position="11"/>
        <end position="89"/>
    </location>
</feature>
<evidence type="ECO:0000259" key="3">
    <source>
        <dbReference type="Pfam" id="PF10620"/>
    </source>
</evidence>
<gene>
    <name evidence="5" type="primary">mdcG</name>
    <name evidence="5" type="ORF">ACFQ4G_15195</name>
</gene>
<dbReference type="InterPro" id="IPR048903">
    <property type="entry name" value="MdcG_N"/>
</dbReference>
<dbReference type="Pfam" id="PF20866">
    <property type="entry name" value="MdcG_N"/>
    <property type="match status" value="1"/>
</dbReference>
<dbReference type="NCBIfam" id="TIGR03135">
    <property type="entry name" value="malonate_mdcG"/>
    <property type="match status" value="1"/>
</dbReference>
<feature type="domain" description="Phosphoribosyl-dephospho-CoA transferase MdcG C-terminal" evidence="3">
    <location>
        <begin position="94"/>
        <end position="212"/>
    </location>
</feature>
<protein>
    <submittedName>
        <fullName evidence="5">Malonate decarboxylase holo-[acyl-carrier-protein] synthase</fullName>
        <ecNumber evidence="5">2.7.7.66</ecNumber>
    </submittedName>
</protein>
<accession>A0ABW3WZX8</accession>